<keyword evidence="3" id="KW-1185">Reference proteome</keyword>
<dbReference type="SUPFAM" id="SSF53474">
    <property type="entry name" value="alpha/beta-Hydrolases"/>
    <property type="match status" value="1"/>
</dbReference>
<dbReference type="RefSeq" id="WP_131017447.1">
    <property type="nucleotide sequence ID" value="NZ_SIRE01000028.1"/>
</dbReference>
<dbReference type="Gene3D" id="3.40.50.1820">
    <property type="entry name" value="alpha/beta hydrolase"/>
    <property type="match status" value="1"/>
</dbReference>
<evidence type="ECO:0000259" key="1">
    <source>
        <dbReference type="Pfam" id="PF02129"/>
    </source>
</evidence>
<dbReference type="Pfam" id="PF02129">
    <property type="entry name" value="Peptidase_S15"/>
    <property type="match status" value="1"/>
</dbReference>
<name>A0A4Q9DIB9_9BACL</name>
<sequence length="299" mass="32755">MAPIVIVIVSAVLALCLLSIGIAAFVGWSLTHPQRSPLTETPDHYGIAYENVQFPSRRHDVSLQGWYLAGAEPRSRMTVVMAHGYRENRLQSPSQALPLAQFLVKQGYDVLMFDFRNSGNSEGNVTSVGYFEKSDLLGAMDWVKTKKPEGIIGIIGFSMGATTALMAAAEEPSVAGIVADSPFSQLKPYLQENLPVWSHLPNFPFTPLILNIIPPLTGIDPEQVDAIKAADALYPRPALFIHSVNDHSIPISNSEAIASRHPDKFELWKTENEGHVRSHPAAPEAYETKVADFLGKLSQ</sequence>
<accession>A0A4Q9DIB9</accession>
<reference evidence="2 3" key="1">
    <citation type="submission" date="2019-02" db="EMBL/GenBank/DDBJ databases">
        <title>Paenibacillus sp. nov., isolated from surface-sterilized tissue of Thalictrum simplex L.</title>
        <authorList>
            <person name="Tuo L."/>
        </authorList>
    </citation>
    <scope>NUCLEOTIDE SEQUENCE [LARGE SCALE GENOMIC DNA]</scope>
    <source>
        <strain evidence="2 3">N2SHLJ1</strain>
    </source>
</reference>
<evidence type="ECO:0000313" key="2">
    <source>
        <dbReference type="EMBL" id="TBL71031.1"/>
    </source>
</evidence>
<evidence type="ECO:0000313" key="3">
    <source>
        <dbReference type="Proteomes" id="UP000293142"/>
    </source>
</evidence>
<organism evidence="2 3">
    <name type="scientific">Paenibacillus thalictri</name>
    <dbReference type="NCBI Taxonomy" id="2527873"/>
    <lineage>
        <taxon>Bacteria</taxon>
        <taxon>Bacillati</taxon>
        <taxon>Bacillota</taxon>
        <taxon>Bacilli</taxon>
        <taxon>Bacillales</taxon>
        <taxon>Paenibacillaceae</taxon>
        <taxon>Paenibacillus</taxon>
    </lineage>
</organism>
<gene>
    <name evidence="2" type="ORF">EYB31_31290</name>
</gene>
<dbReference type="PANTHER" id="PTHR43358">
    <property type="entry name" value="ALPHA/BETA-HYDROLASE"/>
    <property type="match status" value="1"/>
</dbReference>
<dbReference type="InterPro" id="IPR052920">
    <property type="entry name" value="DNA-binding_regulatory"/>
</dbReference>
<dbReference type="InterPro" id="IPR000383">
    <property type="entry name" value="Xaa-Pro-like_dom"/>
</dbReference>
<dbReference type="OrthoDB" id="9776685at2"/>
<dbReference type="Proteomes" id="UP000293142">
    <property type="component" value="Unassembled WGS sequence"/>
</dbReference>
<comment type="caution">
    <text evidence="2">The sequence shown here is derived from an EMBL/GenBank/DDBJ whole genome shotgun (WGS) entry which is preliminary data.</text>
</comment>
<dbReference type="PANTHER" id="PTHR43358:SF4">
    <property type="entry name" value="ALPHA_BETA HYDROLASE FOLD-1 DOMAIN-CONTAINING PROTEIN"/>
    <property type="match status" value="1"/>
</dbReference>
<dbReference type="AlphaFoldDB" id="A0A4Q9DIB9"/>
<protein>
    <submittedName>
        <fullName evidence="2">Alpha/beta fold hydrolase</fullName>
    </submittedName>
</protein>
<keyword evidence="2" id="KW-0378">Hydrolase</keyword>
<dbReference type="EMBL" id="SIRE01000028">
    <property type="protein sequence ID" value="TBL71031.1"/>
    <property type="molecule type" value="Genomic_DNA"/>
</dbReference>
<feature type="domain" description="Xaa-Pro dipeptidyl-peptidase-like" evidence="1">
    <location>
        <begin position="78"/>
        <end position="198"/>
    </location>
</feature>
<dbReference type="InterPro" id="IPR029058">
    <property type="entry name" value="AB_hydrolase_fold"/>
</dbReference>
<dbReference type="GO" id="GO:0016787">
    <property type="term" value="F:hydrolase activity"/>
    <property type="evidence" value="ECO:0007669"/>
    <property type="project" value="UniProtKB-KW"/>
</dbReference>
<proteinExistence type="predicted"/>